<name>K6ZP61_9ALTE</name>
<dbReference type="GO" id="GO:0006265">
    <property type="term" value="P:DNA topological change"/>
    <property type="evidence" value="ECO:0007669"/>
    <property type="project" value="InterPro"/>
</dbReference>
<feature type="domain" description="DNA topoisomerase type IA zn finger" evidence="3">
    <location>
        <begin position="235"/>
        <end position="273"/>
    </location>
</feature>
<feature type="compositionally biased region" description="Polar residues" evidence="1">
    <location>
        <begin position="222"/>
        <end position="232"/>
    </location>
</feature>
<feature type="region of interest" description="Disordered" evidence="1">
    <location>
        <begin position="208"/>
        <end position="232"/>
    </location>
</feature>
<feature type="transmembrane region" description="Helical" evidence="2">
    <location>
        <begin position="47"/>
        <end position="72"/>
    </location>
</feature>
<keyword evidence="2" id="KW-1133">Transmembrane helix</keyword>
<dbReference type="GO" id="GO:0005694">
    <property type="term" value="C:chromosome"/>
    <property type="evidence" value="ECO:0007669"/>
    <property type="project" value="InterPro"/>
</dbReference>
<keyword evidence="2" id="KW-0812">Transmembrane</keyword>
<dbReference type="OrthoDB" id="5782056at2"/>
<evidence type="ECO:0000256" key="1">
    <source>
        <dbReference type="SAM" id="MobiDB-lite"/>
    </source>
</evidence>
<dbReference type="InterPro" id="IPR052906">
    <property type="entry name" value="Type_IV_Methyl-Rstrct_Enzyme"/>
</dbReference>
<dbReference type="GO" id="GO:0003916">
    <property type="term" value="F:DNA topoisomerase activity"/>
    <property type="evidence" value="ECO:0007669"/>
    <property type="project" value="InterPro"/>
</dbReference>
<dbReference type="InterPro" id="IPR013498">
    <property type="entry name" value="Topo_IA_Znf"/>
</dbReference>
<reference evidence="6" key="1">
    <citation type="journal article" date="2014" name="Environ. Microbiol.">
        <title>Comparative genomics of the marine bacterial genus Glaciecola reveals the high degree of genomic diversity and genomic characteristic for cold adaptation.</title>
        <authorList>
            <person name="Qin Q.L."/>
            <person name="Xie B.B."/>
            <person name="Yu Y."/>
            <person name="Shu Y.L."/>
            <person name="Rong J.C."/>
            <person name="Zhang Y.J."/>
            <person name="Zhao D.L."/>
            <person name="Chen X.L."/>
            <person name="Zhang X.Y."/>
            <person name="Chen B."/>
            <person name="Zhou B.C."/>
            <person name="Zhang Y.Z."/>
        </authorList>
    </citation>
    <scope>NUCLEOTIDE SEQUENCE [LARGE SCALE GENOMIC DNA]</scope>
    <source>
        <strain evidence="6">LMG 21857</strain>
    </source>
</reference>
<keyword evidence="2" id="KW-0472">Membrane</keyword>
<dbReference type="STRING" id="1129793.GPLA_1167"/>
<feature type="transmembrane region" description="Helical" evidence="2">
    <location>
        <begin position="15"/>
        <end position="35"/>
    </location>
</feature>
<dbReference type="Pfam" id="PF04471">
    <property type="entry name" value="Mrr_cat"/>
    <property type="match status" value="1"/>
</dbReference>
<dbReference type="EMBL" id="BAER01000026">
    <property type="protein sequence ID" value="GAC32082.1"/>
    <property type="molecule type" value="Genomic_DNA"/>
</dbReference>
<sequence length="279" mass="31173">MTKKNTSFFNLLTQAPWWVPVAVAAITYVFLVMILPNIQTGNPIINAIFTALSQAAPFFTGVFLLATPFTYFNSRRKQRLLDRQQDIDSIKALSWKEFEELVAEAYRRQGFRVIENGFGPDGGVDVKLSKNKQTTLVQCKQWKSKKVGVAVIREMFGILTAENASKVVIICCGGFTREASNFAENKPIELIGGTELLSIVKNIQSNSSSNVESSTNHMPLESRQQLEPSPNVNQVRCPKCGNQLVQRQAKRGANLGNKFLGCSSFPKCRYTEYMQINCS</sequence>
<dbReference type="SUPFAM" id="SSF52980">
    <property type="entry name" value="Restriction endonuclease-like"/>
    <property type="match status" value="1"/>
</dbReference>
<evidence type="ECO:0000259" key="3">
    <source>
        <dbReference type="Pfam" id="PF01396"/>
    </source>
</evidence>
<dbReference type="PANTHER" id="PTHR30015:SF7">
    <property type="entry name" value="TYPE IV METHYL-DIRECTED RESTRICTION ENZYME ECOKMRR"/>
    <property type="match status" value="1"/>
</dbReference>
<keyword evidence="6" id="KW-1185">Reference proteome</keyword>
<dbReference type="Gene3D" id="3.30.65.10">
    <property type="entry name" value="Bacterial Topoisomerase I, domain 1"/>
    <property type="match status" value="1"/>
</dbReference>
<dbReference type="GO" id="GO:0003677">
    <property type="term" value="F:DNA binding"/>
    <property type="evidence" value="ECO:0007669"/>
    <property type="project" value="InterPro"/>
</dbReference>
<evidence type="ECO:0000313" key="5">
    <source>
        <dbReference type="EMBL" id="GAC32082.1"/>
    </source>
</evidence>
<dbReference type="Gene3D" id="3.40.1350.10">
    <property type="match status" value="1"/>
</dbReference>
<dbReference type="AlphaFoldDB" id="K6ZP61"/>
<organism evidence="5 6">
    <name type="scientific">Paraglaciecola polaris LMG 21857</name>
    <dbReference type="NCBI Taxonomy" id="1129793"/>
    <lineage>
        <taxon>Bacteria</taxon>
        <taxon>Pseudomonadati</taxon>
        <taxon>Pseudomonadota</taxon>
        <taxon>Gammaproteobacteria</taxon>
        <taxon>Alteromonadales</taxon>
        <taxon>Alteromonadaceae</taxon>
        <taxon>Paraglaciecola</taxon>
    </lineage>
</organism>
<dbReference type="Pfam" id="PF01396">
    <property type="entry name" value="Zn_ribbon_Top1"/>
    <property type="match status" value="1"/>
</dbReference>
<dbReference type="InterPro" id="IPR011335">
    <property type="entry name" value="Restrct_endonuc-II-like"/>
</dbReference>
<evidence type="ECO:0000313" key="6">
    <source>
        <dbReference type="Proteomes" id="UP000006322"/>
    </source>
</evidence>
<gene>
    <name evidence="5" type="primary">mrr</name>
    <name evidence="5" type="ORF">GPLA_1167</name>
</gene>
<feature type="domain" description="Restriction endonuclease type IV Mrr" evidence="4">
    <location>
        <begin position="90"/>
        <end position="199"/>
    </location>
</feature>
<evidence type="ECO:0000259" key="4">
    <source>
        <dbReference type="Pfam" id="PF04471"/>
    </source>
</evidence>
<comment type="caution">
    <text evidence="5">The sequence shown here is derived from an EMBL/GenBank/DDBJ whole genome shotgun (WGS) entry which is preliminary data.</text>
</comment>
<dbReference type="RefSeq" id="WP_007103886.1">
    <property type="nucleotide sequence ID" value="NZ_BAER01000026.1"/>
</dbReference>
<dbReference type="GO" id="GO:0015666">
    <property type="term" value="F:restriction endodeoxyribonuclease activity"/>
    <property type="evidence" value="ECO:0007669"/>
    <property type="project" value="TreeGrafter"/>
</dbReference>
<dbReference type="InterPro" id="IPR011856">
    <property type="entry name" value="tRNA_endonuc-like_dom_sf"/>
</dbReference>
<proteinExistence type="predicted"/>
<dbReference type="SUPFAM" id="SSF57783">
    <property type="entry name" value="Zinc beta-ribbon"/>
    <property type="match status" value="1"/>
</dbReference>
<dbReference type="GO" id="GO:0009307">
    <property type="term" value="P:DNA restriction-modification system"/>
    <property type="evidence" value="ECO:0007669"/>
    <property type="project" value="InterPro"/>
</dbReference>
<protein>
    <submittedName>
        <fullName evidence="5">Restriction system protein</fullName>
    </submittedName>
</protein>
<accession>K6ZP61</accession>
<dbReference type="PANTHER" id="PTHR30015">
    <property type="entry name" value="MRR RESTRICTION SYSTEM PROTEIN"/>
    <property type="match status" value="1"/>
</dbReference>
<dbReference type="Proteomes" id="UP000006322">
    <property type="component" value="Unassembled WGS sequence"/>
</dbReference>
<dbReference type="InterPro" id="IPR007560">
    <property type="entry name" value="Restrct_endonuc_IV_Mrr"/>
</dbReference>
<evidence type="ECO:0000256" key="2">
    <source>
        <dbReference type="SAM" id="Phobius"/>
    </source>
</evidence>